<comment type="subcellular location">
    <subcellularLocation>
        <location evidence="1">Membrane</location>
        <topology evidence="1">Multi-pass membrane protein</topology>
    </subcellularLocation>
</comment>
<dbReference type="PANTHER" id="PTHR11360:SF284">
    <property type="entry name" value="EG:103B4.3 PROTEIN-RELATED"/>
    <property type="match status" value="1"/>
</dbReference>
<evidence type="ECO:0000313" key="3">
    <source>
        <dbReference type="Proteomes" id="UP001152795"/>
    </source>
</evidence>
<evidence type="ECO:0000256" key="1">
    <source>
        <dbReference type="ARBA" id="ARBA00004141"/>
    </source>
</evidence>
<dbReference type="InterPro" id="IPR011701">
    <property type="entry name" value="MFS"/>
</dbReference>
<dbReference type="PROSITE" id="PS50850">
    <property type="entry name" value="MFS"/>
    <property type="match status" value="1"/>
</dbReference>
<protein>
    <submittedName>
        <fullName evidence="2">Monocarboxylate transporter 10-like</fullName>
    </submittedName>
</protein>
<dbReference type="Pfam" id="PF07690">
    <property type="entry name" value="MFS_1"/>
    <property type="match status" value="1"/>
</dbReference>
<dbReference type="EMBL" id="CACRXK020000708">
    <property type="protein sequence ID" value="CAB3984213.1"/>
    <property type="molecule type" value="Genomic_DNA"/>
</dbReference>
<dbReference type="InterPro" id="IPR036259">
    <property type="entry name" value="MFS_trans_sf"/>
</dbReference>
<gene>
    <name evidence="2" type="ORF">PACLA_8A066652</name>
</gene>
<proteinExistence type="predicted"/>
<sequence>MYFSLMFISISYKNSCSMTVGSGRIKDSRASWIFLAITGCVMGYTAGPFDSFGILVVVFVDHFHETNTKIGWVGSLMASLACYSYPVAVSLQHRFGFRAMAITSAIFVTFSYLTTPLVPSANYLFLTYCIPQGLGVGFMDCLSLTILPEFFDKYIGLATGIRLASVATGSMICNYLFPILIESLGWKNTFYCFSSVGAALLFHAFSYGTKPTIPTDREVIFAKESDVMAVSDVSQPTTKRPGFLQDRGFQLIVIGCVPFFFSVGVPLMFMVQYAKSLGYPLSQCKWLAVVRALASLFGRLTVGLIGDFISRRKLITHIASIVVTIFGLASGLCSLTQHLPLIILYMAVVGFLEGMFWVILPLMMYELTGGINADYAFSLVTLLTATGYLTGPSSMGKVFDDTGDFRNVLYIICVCSLLAGVIMALGIYVRSKCSDESEPRLIKPNTCFPKILKLKSPNIGQQEIIPEFEKRPIAQYETAV</sequence>
<dbReference type="SUPFAM" id="SSF103473">
    <property type="entry name" value="MFS general substrate transporter"/>
    <property type="match status" value="1"/>
</dbReference>
<evidence type="ECO:0000313" key="2">
    <source>
        <dbReference type="EMBL" id="CAB3984213.1"/>
    </source>
</evidence>
<reference evidence="2" key="1">
    <citation type="submission" date="2020-04" db="EMBL/GenBank/DDBJ databases">
        <authorList>
            <person name="Alioto T."/>
            <person name="Alioto T."/>
            <person name="Gomez Garrido J."/>
        </authorList>
    </citation>
    <scope>NUCLEOTIDE SEQUENCE</scope>
    <source>
        <strain evidence="2">A484AB</strain>
    </source>
</reference>
<dbReference type="AlphaFoldDB" id="A0A6S7G1W5"/>
<dbReference type="InterPro" id="IPR050327">
    <property type="entry name" value="Proton-linked_MCT"/>
</dbReference>
<organism evidence="2 3">
    <name type="scientific">Paramuricea clavata</name>
    <name type="common">Red gorgonian</name>
    <name type="synonym">Violescent sea-whip</name>
    <dbReference type="NCBI Taxonomy" id="317549"/>
    <lineage>
        <taxon>Eukaryota</taxon>
        <taxon>Metazoa</taxon>
        <taxon>Cnidaria</taxon>
        <taxon>Anthozoa</taxon>
        <taxon>Octocorallia</taxon>
        <taxon>Malacalcyonacea</taxon>
        <taxon>Plexauridae</taxon>
        <taxon>Paramuricea</taxon>
    </lineage>
</organism>
<dbReference type="PANTHER" id="PTHR11360">
    <property type="entry name" value="MONOCARBOXYLATE TRANSPORTER"/>
    <property type="match status" value="1"/>
</dbReference>
<dbReference type="GO" id="GO:0016020">
    <property type="term" value="C:membrane"/>
    <property type="evidence" value="ECO:0007669"/>
    <property type="project" value="UniProtKB-SubCell"/>
</dbReference>
<dbReference type="OrthoDB" id="5985027at2759"/>
<dbReference type="InterPro" id="IPR020846">
    <property type="entry name" value="MFS_dom"/>
</dbReference>
<dbReference type="GO" id="GO:0008028">
    <property type="term" value="F:monocarboxylic acid transmembrane transporter activity"/>
    <property type="evidence" value="ECO:0007669"/>
    <property type="project" value="TreeGrafter"/>
</dbReference>
<accession>A0A6S7G1W5</accession>
<dbReference type="Gene3D" id="1.20.1250.20">
    <property type="entry name" value="MFS general substrate transporter like domains"/>
    <property type="match status" value="2"/>
</dbReference>
<comment type="caution">
    <text evidence="2">The sequence shown here is derived from an EMBL/GenBank/DDBJ whole genome shotgun (WGS) entry which is preliminary data.</text>
</comment>
<dbReference type="Proteomes" id="UP001152795">
    <property type="component" value="Unassembled WGS sequence"/>
</dbReference>
<keyword evidence="3" id="KW-1185">Reference proteome</keyword>
<name>A0A6S7G1W5_PARCT</name>